<evidence type="ECO:0000256" key="9">
    <source>
        <dbReference type="ARBA" id="ARBA00023306"/>
    </source>
</evidence>
<evidence type="ECO:0000256" key="11">
    <source>
        <dbReference type="SAM" id="Phobius"/>
    </source>
</evidence>
<dbReference type="Pfam" id="PF18075">
    <property type="entry name" value="FtsX_ECD"/>
    <property type="match status" value="1"/>
</dbReference>
<evidence type="ECO:0000313" key="14">
    <source>
        <dbReference type="EMBL" id="TYA11829.1"/>
    </source>
</evidence>
<sequence>MTFNTLLRHLREGAKNVFRNGWMSVASITSIIVSLFILGVFMLLVLNVNSFADAADSQVEISAYLNSDVDQATREKLQNDIGSMAEVSRVTLIPKAEGLKDFKKKMGDEMKDLLEGYDEKTNPIPDTLKIEVVEPTTVPYVASKISALSDQYPNDPIYKVRYGQGTIEKLFKITKAIRNIGFAFVGGLALMAMFLISNTIRVTILARRREIGIMKLVGATNMFIRWPFFVEGALIGFVGSAITVALLFVGYNQLVDSVKADITLAFRLIPVGEIGLQVGGLLLGLGLLIGIWGSTMSIRKFLKV</sequence>
<evidence type="ECO:0000256" key="4">
    <source>
        <dbReference type="ARBA" id="ARBA00022475"/>
    </source>
</evidence>
<dbReference type="OrthoDB" id="9812531at2"/>
<keyword evidence="15" id="KW-1185">Reference proteome</keyword>
<comment type="subcellular location">
    <subcellularLocation>
        <location evidence="1">Cell membrane</location>
        <topology evidence="1">Multi-pass membrane protein</topology>
    </subcellularLocation>
</comment>
<comment type="caution">
    <text evidence="14">The sequence shown here is derived from an EMBL/GenBank/DDBJ whole genome shotgun (WGS) entry which is preliminary data.</text>
</comment>
<organism evidence="14 15">
    <name type="scientific">Paenibacillus faecis</name>
    <dbReference type="NCBI Taxonomy" id="862114"/>
    <lineage>
        <taxon>Bacteria</taxon>
        <taxon>Bacillati</taxon>
        <taxon>Bacillota</taxon>
        <taxon>Bacilli</taxon>
        <taxon>Bacillales</taxon>
        <taxon>Paenibacillaceae</taxon>
        <taxon>Paenibacillus</taxon>
    </lineage>
</organism>
<evidence type="ECO:0000256" key="1">
    <source>
        <dbReference type="ARBA" id="ARBA00004651"/>
    </source>
</evidence>
<dbReference type="InterPro" id="IPR040690">
    <property type="entry name" value="FtsX_ECD"/>
</dbReference>
<evidence type="ECO:0000259" key="12">
    <source>
        <dbReference type="Pfam" id="PF02687"/>
    </source>
</evidence>
<dbReference type="RefSeq" id="WP_148452830.1">
    <property type="nucleotide sequence ID" value="NZ_BORZ01000041.1"/>
</dbReference>
<dbReference type="PIRSF" id="PIRSF003097">
    <property type="entry name" value="FtsX"/>
    <property type="match status" value="1"/>
</dbReference>
<evidence type="ECO:0000256" key="8">
    <source>
        <dbReference type="ARBA" id="ARBA00023136"/>
    </source>
</evidence>
<protein>
    <recommendedName>
        <fullName evidence="3 10">Cell division protein FtsX</fullName>
    </recommendedName>
</protein>
<comment type="function">
    <text evidence="10">Part of the ABC transporter FtsEX involved in asymmetric cellular division facilitating the initiation of sporulation.</text>
</comment>
<feature type="transmembrane region" description="Helical" evidence="11">
    <location>
        <begin position="226"/>
        <end position="254"/>
    </location>
</feature>
<proteinExistence type="inferred from homology"/>
<keyword evidence="9 10" id="KW-0131">Cell cycle</keyword>
<keyword evidence="8 10" id="KW-0472">Membrane</keyword>
<reference evidence="14 15" key="1">
    <citation type="submission" date="2019-08" db="EMBL/GenBank/DDBJ databases">
        <title>Genome sequencing of Paenibacillus faecis DSM 23593(T).</title>
        <authorList>
            <person name="Kook J.-K."/>
            <person name="Park S.-N."/>
            <person name="Lim Y.K."/>
        </authorList>
    </citation>
    <scope>NUCLEOTIDE SEQUENCE [LARGE SCALE GENOMIC DNA]</scope>
    <source>
        <strain evidence="14 15">DSM 23593</strain>
    </source>
</reference>
<dbReference type="PANTHER" id="PTHR47755">
    <property type="entry name" value="CELL DIVISION PROTEIN FTSX"/>
    <property type="match status" value="1"/>
</dbReference>
<gene>
    <name evidence="14" type="ORF">FRY98_13825</name>
</gene>
<comment type="similarity">
    <text evidence="2 10">Belongs to the ABC-4 integral membrane protein family. FtsX subfamily.</text>
</comment>
<evidence type="ECO:0000256" key="5">
    <source>
        <dbReference type="ARBA" id="ARBA00022618"/>
    </source>
</evidence>
<dbReference type="InterPro" id="IPR003838">
    <property type="entry name" value="ABC3_permease_C"/>
</dbReference>
<dbReference type="PANTHER" id="PTHR47755:SF1">
    <property type="entry name" value="CELL DIVISION PROTEIN FTSX"/>
    <property type="match status" value="1"/>
</dbReference>
<keyword evidence="7 11" id="KW-1133">Transmembrane helix</keyword>
<evidence type="ECO:0000256" key="2">
    <source>
        <dbReference type="ARBA" id="ARBA00007379"/>
    </source>
</evidence>
<evidence type="ECO:0000313" key="15">
    <source>
        <dbReference type="Proteomes" id="UP000325218"/>
    </source>
</evidence>
<keyword evidence="6 11" id="KW-0812">Transmembrane</keyword>
<keyword evidence="4 10" id="KW-1003">Cell membrane</keyword>
<evidence type="ECO:0000256" key="10">
    <source>
        <dbReference type="PIRNR" id="PIRNR003097"/>
    </source>
</evidence>
<evidence type="ECO:0000259" key="13">
    <source>
        <dbReference type="Pfam" id="PF18075"/>
    </source>
</evidence>
<evidence type="ECO:0000256" key="6">
    <source>
        <dbReference type="ARBA" id="ARBA00022692"/>
    </source>
</evidence>
<dbReference type="Pfam" id="PF02687">
    <property type="entry name" value="FtsX"/>
    <property type="match status" value="1"/>
</dbReference>
<dbReference type="GO" id="GO:0005886">
    <property type="term" value="C:plasma membrane"/>
    <property type="evidence" value="ECO:0007669"/>
    <property type="project" value="UniProtKB-SubCell"/>
</dbReference>
<feature type="transmembrane region" description="Helical" evidence="11">
    <location>
        <begin position="180"/>
        <end position="205"/>
    </location>
</feature>
<dbReference type="AlphaFoldDB" id="A0A5D0CP84"/>
<evidence type="ECO:0000256" key="3">
    <source>
        <dbReference type="ARBA" id="ARBA00021907"/>
    </source>
</evidence>
<name>A0A5D0CP84_9BACL</name>
<dbReference type="Gene3D" id="3.30.70.3040">
    <property type="match status" value="1"/>
</dbReference>
<dbReference type="InterPro" id="IPR058204">
    <property type="entry name" value="FtsX_firmicutes-type"/>
</dbReference>
<feature type="transmembrane region" description="Helical" evidence="11">
    <location>
        <begin position="21"/>
        <end position="46"/>
    </location>
</feature>
<dbReference type="EMBL" id="VSDO01000003">
    <property type="protein sequence ID" value="TYA11829.1"/>
    <property type="molecule type" value="Genomic_DNA"/>
</dbReference>
<dbReference type="InterPro" id="IPR004513">
    <property type="entry name" value="FtsX"/>
</dbReference>
<dbReference type="NCBIfam" id="NF038347">
    <property type="entry name" value="FtsX_Gpos"/>
    <property type="match status" value="1"/>
</dbReference>
<accession>A0A5D0CP84</accession>
<keyword evidence="5 10" id="KW-0132">Cell division</keyword>
<dbReference type="GO" id="GO:0051301">
    <property type="term" value="P:cell division"/>
    <property type="evidence" value="ECO:0007669"/>
    <property type="project" value="UniProtKB-KW"/>
</dbReference>
<dbReference type="Proteomes" id="UP000325218">
    <property type="component" value="Unassembled WGS sequence"/>
</dbReference>
<evidence type="ECO:0000256" key="7">
    <source>
        <dbReference type="ARBA" id="ARBA00022989"/>
    </source>
</evidence>
<feature type="domain" description="ABC3 transporter permease C-terminal" evidence="12">
    <location>
        <begin position="183"/>
        <end position="294"/>
    </location>
</feature>
<feature type="transmembrane region" description="Helical" evidence="11">
    <location>
        <begin position="274"/>
        <end position="293"/>
    </location>
</feature>
<feature type="domain" description="FtsX extracellular" evidence="13">
    <location>
        <begin position="59"/>
        <end position="148"/>
    </location>
</feature>